<dbReference type="InterPro" id="IPR045052">
    <property type="entry name" value="Copine"/>
</dbReference>
<protein>
    <recommendedName>
        <fullName evidence="2">C2 domain-containing protein</fullName>
    </recommendedName>
</protein>
<feature type="domain" description="C2" evidence="2">
    <location>
        <begin position="16"/>
        <end position="141"/>
    </location>
</feature>
<dbReference type="Pfam" id="PF00168">
    <property type="entry name" value="C2"/>
    <property type="match status" value="2"/>
</dbReference>
<dbReference type="PROSITE" id="PS50004">
    <property type="entry name" value="C2"/>
    <property type="match status" value="1"/>
</dbReference>
<evidence type="ECO:0000259" key="2">
    <source>
        <dbReference type="PROSITE" id="PS50004"/>
    </source>
</evidence>
<evidence type="ECO:0000313" key="4">
    <source>
        <dbReference type="Proteomes" id="UP001470230"/>
    </source>
</evidence>
<dbReference type="SUPFAM" id="SSF49562">
    <property type="entry name" value="C2 domain (Calcium/lipid-binding domain, CaLB)"/>
    <property type="match status" value="2"/>
</dbReference>
<dbReference type="Gene3D" id="3.40.50.410">
    <property type="entry name" value="von Willebrand factor, type A domain"/>
    <property type="match status" value="1"/>
</dbReference>
<dbReference type="EMBL" id="JAPFFF010000037">
    <property type="protein sequence ID" value="KAK8842928.1"/>
    <property type="molecule type" value="Genomic_DNA"/>
</dbReference>
<accession>A0ABR2HAQ8</accession>
<dbReference type="InterPro" id="IPR035892">
    <property type="entry name" value="C2_domain_sf"/>
</dbReference>
<reference evidence="3 4" key="1">
    <citation type="submission" date="2024-04" db="EMBL/GenBank/DDBJ databases">
        <title>Tritrichomonas musculus Genome.</title>
        <authorList>
            <person name="Alves-Ferreira E."/>
            <person name="Grigg M."/>
            <person name="Lorenzi H."/>
            <person name="Galac M."/>
        </authorList>
    </citation>
    <scope>NUCLEOTIDE SEQUENCE [LARGE SCALE GENOMIC DNA]</scope>
    <source>
        <strain evidence="3 4">EAF2021</strain>
    </source>
</reference>
<keyword evidence="4" id="KW-1185">Reference proteome</keyword>
<gene>
    <name evidence="3" type="ORF">M9Y10_025794</name>
</gene>
<dbReference type="Gene3D" id="2.60.40.150">
    <property type="entry name" value="C2 domain"/>
    <property type="match status" value="2"/>
</dbReference>
<evidence type="ECO:0000256" key="1">
    <source>
        <dbReference type="ARBA" id="ARBA00009048"/>
    </source>
</evidence>
<dbReference type="InterPro" id="IPR036465">
    <property type="entry name" value="vWFA_dom_sf"/>
</dbReference>
<name>A0ABR2HAQ8_9EUKA</name>
<comment type="caution">
    <text evidence="3">The sequence shown here is derived from an EMBL/GenBank/DDBJ whole genome shotgun (WGS) entry which is preliminary data.</text>
</comment>
<dbReference type="SUPFAM" id="SSF53300">
    <property type="entry name" value="vWA-like"/>
    <property type="match status" value="1"/>
</dbReference>
<sequence length="544" mass="62606">MDTIIAYADQVNHTFVDYNSEFKDNREIFPTFCPIIEIHISCQNLVNLDVGSKSDPFCVLFTMQNGKYIETERTEVILSNQDPHFVKSFKTYFMYELNQPLRFEVYDSDSHRMGLSNHDFIGYYETDVRHLATNLDQSLTFELINDKKKGERGQIIITPEQTKESIVHLQGQIQVNNLPKMKTFAKNSPFYEICKVRKGKEIPIFRSNIRKKCFSCTYRKFIIPLHLLYTDGLDDTISISFYDSRKKKEPKLIGQFSSSIGYFIQTTHQHFELKNGPQKKTAGEFWFNYCQVVNIPTFANYLQSGLTLKMMTAIDYTESNGYQCHPNSNHYISKDQTWMNPYQRCIMTVGAVLSKFDKDQKFPVYGFGGKIDHETNFCFPLTFDNNNPCVNGLQGIFDAYKASFEKVKLSSPTYFEKIIKTATQAAIQNFQKSKTYTVLLIITDGDVDDMQKTIDAIVEASDAPLSVIIIGVGNWGFKDMYKLDADEVELVSSNGRIMKRDIVQFVPFRNIMNAGIGNMEVEVLKELPLQIHEYCSSHGFIPKV</sequence>
<evidence type="ECO:0000313" key="3">
    <source>
        <dbReference type="EMBL" id="KAK8842928.1"/>
    </source>
</evidence>
<dbReference type="CDD" id="cd04048">
    <property type="entry name" value="C2A_Copine"/>
    <property type="match status" value="1"/>
</dbReference>
<comment type="similarity">
    <text evidence="1">Belongs to the copine family.</text>
</comment>
<dbReference type="InterPro" id="IPR010734">
    <property type="entry name" value="Copine_C"/>
</dbReference>
<proteinExistence type="inferred from homology"/>
<dbReference type="Proteomes" id="UP001470230">
    <property type="component" value="Unassembled WGS sequence"/>
</dbReference>
<dbReference type="Pfam" id="PF07002">
    <property type="entry name" value="Copine"/>
    <property type="match status" value="1"/>
</dbReference>
<dbReference type="PANTHER" id="PTHR10857">
    <property type="entry name" value="COPINE"/>
    <property type="match status" value="1"/>
</dbReference>
<dbReference type="SMART" id="SM00239">
    <property type="entry name" value="C2"/>
    <property type="match status" value="1"/>
</dbReference>
<dbReference type="PANTHER" id="PTHR10857:SF106">
    <property type="entry name" value="C2 DOMAIN-CONTAINING PROTEIN"/>
    <property type="match status" value="1"/>
</dbReference>
<dbReference type="InterPro" id="IPR000008">
    <property type="entry name" value="C2_dom"/>
</dbReference>
<organism evidence="3 4">
    <name type="scientific">Tritrichomonas musculus</name>
    <dbReference type="NCBI Taxonomy" id="1915356"/>
    <lineage>
        <taxon>Eukaryota</taxon>
        <taxon>Metamonada</taxon>
        <taxon>Parabasalia</taxon>
        <taxon>Tritrichomonadida</taxon>
        <taxon>Tritrichomonadidae</taxon>
        <taxon>Tritrichomonas</taxon>
    </lineage>
</organism>